<reference evidence="1" key="1">
    <citation type="journal article" date="2024" name="Gigascience">
        <title>Chromosome-level genome of the poultry shaft louse Menopon gallinae provides insight into the host-switching and adaptive evolution of parasitic lice.</title>
        <authorList>
            <person name="Xu Y."/>
            <person name="Ma L."/>
            <person name="Liu S."/>
            <person name="Liang Y."/>
            <person name="Liu Q."/>
            <person name="He Z."/>
            <person name="Tian L."/>
            <person name="Duan Y."/>
            <person name="Cai W."/>
            <person name="Li H."/>
            <person name="Song F."/>
        </authorList>
    </citation>
    <scope>NUCLEOTIDE SEQUENCE</scope>
    <source>
        <strain evidence="1">Cailab_2023a</strain>
    </source>
</reference>
<dbReference type="EMBL" id="JARGDH010000004">
    <property type="protein sequence ID" value="KAL0269252.1"/>
    <property type="molecule type" value="Genomic_DNA"/>
</dbReference>
<comment type="caution">
    <text evidence="1">The sequence shown here is derived from an EMBL/GenBank/DDBJ whole genome shotgun (WGS) entry which is preliminary data.</text>
</comment>
<name>A0AAW2HHJ6_9NEOP</name>
<sequence>MRDHTSNEYCDFLWINDLLSLKKESNNEFRATLKRSGEKRNVKISNVVVYGTVVEVKQIGEKGILYSVDDGTGIILCKFNDKAFTEIFDILQTEQGNVMNETFSSQVQNDSQLSYSEDDTIFNDNTLQDEEVMAMKRNKLKALHSIWSDIEDSFSCMTGMLNIGDAVIIQGKLYTYFGTNQIHINIIRLIDTREEILLTKYKLEDGYEPLTSAAVEKDDEVCSVKLIENDRKSGVMTFDHIHHLETVEMTGSKLIASNENSCDKVQTRSRKRKSIVPPQLQGSITFDTFTDLNDSGTSCKIQKFE</sequence>
<proteinExistence type="predicted"/>
<organism evidence="1">
    <name type="scientific">Menopon gallinae</name>
    <name type="common">poultry shaft louse</name>
    <dbReference type="NCBI Taxonomy" id="328185"/>
    <lineage>
        <taxon>Eukaryota</taxon>
        <taxon>Metazoa</taxon>
        <taxon>Ecdysozoa</taxon>
        <taxon>Arthropoda</taxon>
        <taxon>Hexapoda</taxon>
        <taxon>Insecta</taxon>
        <taxon>Pterygota</taxon>
        <taxon>Neoptera</taxon>
        <taxon>Paraneoptera</taxon>
        <taxon>Psocodea</taxon>
        <taxon>Troctomorpha</taxon>
        <taxon>Phthiraptera</taxon>
        <taxon>Amblycera</taxon>
        <taxon>Menoponidae</taxon>
        <taxon>Menopon</taxon>
    </lineage>
</organism>
<accession>A0AAW2HHJ6</accession>
<dbReference type="AlphaFoldDB" id="A0AAW2HHJ6"/>
<gene>
    <name evidence="1" type="ORF">PYX00_007055</name>
</gene>
<protein>
    <recommendedName>
        <fullName evidence="2">OB domain-containing protein</fullName>
    </recommendedName>
</protein>
<evidence type="ECO:0000313" key="1">
    <source>
        <dbReference type="EMBL" id="KAL0269252.1"/>
    </source>
</evidence>
<dbReference type="InterPro" id="IPR012340">
    <property type="entry name" value="NA-bd_OB-fold"/>
</dbReference>
<dbReference type="Gene3D" id="2.40.50.140">
    <property type="entry name" value="Nucleic acid-binding proteins"/>
    <property type="match status" value="1"/>
</dbReference>
<evidence type="ECO:0008006" key="2">
    <source>
        <dbReference type="Google" id="ProtNLM"/>
    </source>
</evidence>